<dbReference type="EMBL" id="OV651818">
    <property type="protein sequence ID" value="CAH1111960.1"/>
    <property type="molecule type" value="Genomic_DNA"/>
</dbReference>
<dbReference type="GO" id="GO:0005741">
    <property type="term" value="C:mitochondrial outer membrane"/>
    <property type="evidence" value="ECO:0007669"/>
    <property type="project" value="UniProtKB-SubCell"/>
</dbReference>
<proteinExistence type="inferred from homology"/>
<dbReference type="SUPFAM" id="SSF161084">
    <property type="entry name" value="MAPEG domain-like"/>
    <property type="match status" value="1"/>
</dbReference>
<evidence type="ECO:0000256" key="14">
    <source>
        <dbReference type="ARBA" id="ARBA00038540"/>
    </source>
</evidence>
<comment type="similarity">
    <text evidence="4">Belongs to the MAPEG family.</text>
</comment>
<evidence type="ECO:0000256" key="10">
    <source>
        <dbReference type="ARBA" id="ARBA00022989"/>
    </source>
</evidence>
<dbReference type="EC" id="2.5.1.18" evidence="5"/>
<dbReference type="GO" id="GO:0005789">
    <property type="term" value="C:endoplasmic reticulum membrane"/>
    <property type="evidence" value="ECO:0007669"/>
    <property type="project" value="UniProtKB-SubCell"/>
</dbReference>
<evidence type="ECO:0000256" key="3">
    <source>
        <dbReference type="ARBA" id="ARBA00004477"/>
    </source>
</evidence>
<feature type="transmembrane region" description="Helical" evidence="17">
    <location>
        <begin position="78"/>
        <end position="95"/>
    </location>
</feature>
<dbReference type="InterPro" id="IPR040162">
    <property type="entry name" value="MGST1-like"/>
</dbReference>
<evidence type="ECO:0000256" key="17">
    <source>
        <dbReference type="SAM" id="Phobius"/>
    </source>
</evidence>
<protein>
    <recommendedName>
        <fullName evidence="15">Microsomal glutathione S-transferase 1</fullName>
        <ecNumber evidence="5">2.5.1.18</ecNumber>
    </recommendedName>
</protein>
<dbReference type="InterPro" id="IPR023352">
    <property type="entry name" value="MAPEG-like_dom_sf"/>
</dbReference>
<evidence type="ECO:0000256" key="15">
    <source>
        <dbReference type="ARBA" id="ARBA00039397"/>
    </source>
</evidence>
<name>A0A9P0D121_9CUCU</name>
<dbReference type="OrthoDB" id="193139at2759"/>
<dbReference type="PANTHER" id="PTHR10689:SF6">
    <property type="entry name" value="MICROSOMAL GLUTATHIONE S-TRANSFERASE 1"/>
    <property type="match status" value="1"/>
</dbReference>
<keyword evidence="13 17" id="KW-0472">Membrane</keyword>
<keyword evidence="7 17" id="KW-0812">Transmembrane</keyword>
<dbReference type="Pfam" id="PF01124">
    <property type="entry name" value="MAPEG"/>
    <property type="match status" value="1"/>
</dbReference>
<keyword evidence="11" id="KW-0007">Acetylation</keyword>
<reference evidence="18" key="1">
    <citation type="submission" date="2022-01" db="EMBL/GenBank/DDBJ databases">
        <authorList>
            <person name="King R."/>
        </authorList>
    </citation>
    <scope>NUCLEOTIDE SEQUENCE</scope>
</reference>
<keyword evidence="9" id="KW-0256">Endoplasmic reticulum</keyword>
<feature type="transmembrane region" description="Helical" evidence="17">
    <location>
        <begin position="16"/>
        <end position="37"/>
    </location>
</feature>
<evidence type="ECO:0000256" key="5">
    <source>
        <dbReference type="ARBA" id="ARBA00012452"/>
    </source>
</evidence>
<evidence type="ECO:0000256" key="11">
    <source>
        <dbReference type="ARBA" id="ARBA00022990"/>
    </source>
</evidence>
<dbReference type="PANTHER" id="PTHR10689">
    <property type="entry name" value="MICROSOMAL GLUTATHIONE S-TRANSFERASE 1"/>
    <property type="match status" value="1"/>
</dbReference>
<comment type="subunit">
    <text evidence="14">Homotrimer; The trimer binds only one molecule of glutathione.</text>
</comment>
<keyword evidence="6" id="KW-0808">Transferase</keyword>
<evidence type="ECO:0000256" key="8">
    <source>
        <dbReference type="ARBA" id="ARBA00022787"/>
    </source>
</evidence>
<evidence type="ECO:0000313" key="19">
    <source>
        <dbReference type="Proteomes" id="UP001153636"/>
    </source>
</evidence>
<keyword evidence="10 17" id="KW-1133">Transmembrane helix</keyword>
<evidence type="ECO:0000256" key="13">
    <source>
        <dbReference type="ARBA" id="ARBA00023136"/>
    </source>
</evidence>
<evidence type="ECO:0000256" key="9">
    <source>
        <dbReference type="ARBA" id="ARBA00022824"/>
    </source>
</evidence>
<keyword evidence="19" id="KW-1185">Reference proteome</keyword>
<dbReference type="Proteomes" id="UP001153636">
    <property type="component" value="Chromosome 6"/>
</dbReference>
<feature type="transmembrane region" description="Helical" evidence="17">
    <location>
        <begin position="101"/>
        <end position="119"/>
    </location>
</feature>
<evidence type="ECO:0000256" key="16">
    <source>
        <dbReference type="ARBA" id="ARBA00049385"/>
    </source>
</evidence>
<evidence type="ECO:0000256" key="7">
    <source>
        <dbReference type="ARBA" id="ARBA00022692"/>
    </source>
</evidence>
<keyword evidence="8" id="KW-1000">Mitochondrion outer membrane</keyword>
<comment type="catalytic activity">
    <reaction evidence="16">
        <text>RX + glutathione = an S-substituted glutathione + a halide anion + H(+)</text>
        <dbReference type="Rhea" id="RHEA:16437"/>
        <dbReference type="ChEBI" id="CHEBI:15378"/>
        <dbReference type="ChEBI" id="CHEBI:16042"/>
        <dbReference type="ChEBI" id="CHEBI:17792"/>
        <dbReference type="ChEBI" id="CHEBI:57925"/>
        <dbReference type="ChEBI" id="CHEBI:90779"/>
        <dbReference type="EC" id="2.5.1.18"/>
    </reaction>
    <physiologicalReaction direction="left-to-right" evidence="16">
        <dbReference type="Rhea" id="RHEA:16438"/>
    </physiologicalReaction>
</comment>
<keyword evidence="12" id="KW-0496">Mitochondrion</keyword>
<accession>A0A9P0D121</accession>
<evidence type="ECO:0000256" key="6">
    <source>
        <dbReference type="ARBA" id="ARBA00022679"/>
    </source>
</evidence>
<sequence>MSEKLLVPIDRELLEFYAFYIGILVLKCLFMIVHVGLSRVYYRVPRNPEDGAPFKAKVYTNELVERNRRAHQNDLENIPFFIVISFLYLLTNPSLEPTQWIIRTYVISRIVYTFVYTVLKSIWRIPVYEVGLFINWYLTGSVIYHFSGAGK</sequence>
<dbReference type="InterPro" id="IPR001129">
    <property type="entry name" value="Membr-assoc_MAPEG"/>
</dbReference>
<comment type="function">
    <text evidence="1">Conjugation of reduced glutathione to a wide number of exogenous and endogenous hydrophobic electrophiles.</text>
</comment>
<gene>
    <name evidence="18" type="ORF">PSYICH_LOCUS11840</name>
</gene>
<evidence type="ECO:0000256" key="2">
    <source>
        <dbReference type="ARBA" id="ARBA00004294"/>
    </source>
</evidence>
<dbReference type="AlphaFoldDB" id="A0A9P0D121"/>
<feature type="transmembrane region" description="Helical" evidence="17">
    <location>
        <begin position="126"/>
        <end position="146"/>
    </location>
</feature>
<evidence type="ECO:0000256" key="12">
    <source>
        <dbReference type="ARBA" id="ARBA00023128"/>
    </source>
</evidence>
<evidence type="ECO:0000313" key="18">
    <source>
        <dbReference type="EMBL" id="CAH1111960.1"/>
    </source>
</evidence>
<dbReference type="GO" id="GO:0004364">
    <property type="term" value="F:glutathione transferase activity"/>
    <property type="evidence" value="ECO:0007669"/>
    <property type="project" value="UniProtKB-EC"/>
</dbReference>
<evidence type="ECO:0000256" key="1">
    <source>
        <dbReference type="ARBA" id="ARBA00003701"/>
    </source>
</evidence>
<comment type="subcellular location">
    <subcellularLocation>
        <location evidence="3">Endoplasmic reticulum membrane</location>
        <topology evidence="3">Multi-pass membrane protein</topology>
    </subcellularLocation>
    <subcellularLocation>
        <location evidence="2">Mitochondrion outer membrane</location>
    </subcellularLocation>
</comment>
<dbReference type="Gene3D" id="1.20.120.550">
    <property type="entry name" value="Membrane associated eicosanoid/glutathione metabolism-like domain"/>
    <property type="match status" value="1"/>
</dbReference>
<evidence type="ECO:0000256" key="4">
    <source>
        <dbReference type="ARBA" id="ARBA00010459"/>
    </source>
</evidence>
<organism evidence="18 19">
    <name type="scientific">Psylliodes chrysocephalus</name>
    <dbReference type="NCBI Taxonomy" id="3402493"/>
    <lineage>
        <taxon>Eukaryota</taxon>
        <taxon>Metazoa</taxon>
        <taxon>Ecdysozoa</taxon>
        <taxon>Arthropoda</taxon>
        <taxon>Hexapoda</taxon>
        <taxon>Insecta</taxon>
        <taxon>Pterygota</taxon>
        <taxon>Neoptera</taxon>
        <taxon>Endopterygota</taxon>
        <taxon>Coleoptera</taxon>
        <taxon>Polyphaga</taxon>
        <taxon>Cucujiformia</taxon>
        <taxon>Chrysomeloidea</taxon>
        <taxon>Chrysomelidae</taxon>
        <taxon>Galerucinae</taxon>
        <taxon>Alticini</taxon>
        <taxon>Psylliodes</taxon>
    </lineage>
</organism>